<dbReference type="RefSeq" id="WP_065480372.1">
    <property type="nucleotide sequence ID" value="NZ_MBEE01000080.1"/>
</dbReference>
<feature type="region of interest" description="Disordered" evidence="1">
    <location>
        <begin position="121"/>
        <end position="144"/>
    </location>
</feature>
<accession>A0A1B9DA68</accession>
<proteinExistence type="predicted"/>
<evidence type="ECO:0000256" key="1">
    <source>
        <dbReference type="SAM" id="MobiDB-lite"/>
    </source>
</evidence>
<feature type="compositionally biased region" description="Basic and acidic residues" evidence="1">
    <location>
        <begin position="127"/>
        <end position="144"/>
    </location>
</feature>
<sequence length="144" mass="15461">MAPRTHDKEAETPTEAPVEAAAEEKAPEQDGKEKTIVTKVFAAEGPIPKASVLQAAVQSVRNAIPVVFSLEPEITGARKTTQGGRRGTEFEVTITYTPRAVAGKEDPVDLDKVVRGLDVPRSFDGIGGHDGDPDFHERKAPESF</sequence>
<dbReference type="OrthoDB" id="9904310at2"/>
<feature type="region of interest" description="Disordered" evidence="1">
    <location>
        <begin position="1"/>
        <end position="33"/>
    </location>
</feature>
<comment type="caution">
    <text evidence="2">The sequence shown here is derived from an EMBL/GenBank/DDBJ whole genome shotgun (WGS) entry which is preliminary data.</text>
</comment>
<feature type="compositionally biased region" description="Basic and acidic residues" evidence="1">
    <location>
        <begin position="22"/>
        <end position="33"/>
    </location>
</feature>
<gene>
    <name evidence="2" type="ORF">A5677_16950</name>
</gene>
<protein>
    <submittedName>
        <fullName evidence="2">Uncharacterized protein</fullName>
    </submittedName>
</protein>
<reference evidence="2 3" key="1">
    <citation type="submission" date="2016-06" db="EMBL/GenBank/DDBJ databases">
        <authorList>
            <person name="Kjaerup R.B."/>
            <person name="Dalgaard T.S."/>
            <person name="Juul-Madsen H.R."/>
        </authorList>
    </citation>
    <scope>NUCLEOTIDE SEQUENCE [LARGE SCALE GENOMIC DNA]</scope>
    <source>
        <strain evidence="2 3">E3012</strain>
    </source>
</reference>
<dbReference type="EMBL" id="MBEE01000080">
    <property type="protein sequence ID" value="OCB57653.1"/>
    <property type="molecule type" value="Genomic_DNA"/>
</dbReference>
<evidence type="ECO:0000313" key="2">
    <source>
        <dbReference type="EMBL" id="OCB57653.1"/>
    </source>
</evidence>
<evidence type="ECO:0000313" key="3">
    <source>
        <dbReference type="Proteomes" id="UP000092683"/>
    </source>
</evidence>
<name>A0A1B9DA68_MYCMA</name>
<dbReference type="Proteomes" id="UP000092683">
    <property type="component" value="Unassembled WGS sequence"/>
</dbReference>
<organism evidence="2 3">
    <name type="scientific">Mycobacterium malmoense</name>
    <dbReference type="NCBI Taxonomy" id="1780"/>
    <lineage>
        <taxon>Bacteria</taxon>
        <taxon>Bacillati</taxon>
        <taxon>Actinomycetota</taxon>
        <taxon>Actinomycetes</taxon>
        <taxon>Mycobacteriales</taxon>
        <taxon>Mycobacteriaceae</taxon>
        <taxon>Mycobacterium</taxon>
    </lineage>
</organism>
<dbReference type="AlphaFoldDB" id="A0A1B9DA68"/>
<feature type="compositionally biased region" description="Basic and acidic residues" evidence="1">
    <location>
        <begin position="1"/>
        <end position="11"/>
    </location>
</feature>